<proteinExistence type="predicted"/>
<dbReference type="EMBL" id="JANBTW010000109">
    <property type="protein sequence ID" value="KAJ2671114.1"/>
    <property type="molecule type" value="Genomic_DNA"/>
</dbReference>
<evidence type="ECO:0000256" key="1">
    <source>
        <dbReference type="SAM" id="MobiDB-lite"/>
    </source>
</evidence>
<feature type="region of interest" description="Disordered" evidence="1">
    <location>
        <begin position="67"/>
        <end position="107"/>
    </location>
</feature>
<organism evidence="2 3">
    <name type="scientific">Coemansia spiralis</name>
    <dbReference type="NCBI Taxonomy" id="417178"/>
    <lineage>
        <taxon>Eukaryota</taxon>
        <taxon>Fungi</taxon>
        <taxon>Fungi incertae sedis</taxon>
        <taxon>Zoopagomycota</taxon>
        <taxon>Kickxellomycotina</taxon>
        <taxon>Kickxellomycetes</taxon>
        <taxon>Kickxellales</taxon>
        <taxon>Kickxellaceae</taxon>
        <taxon>Coemansia</taxon>
    </lineage>
</organism>
<comment type="caution">
    <text evidence="2">The sequence shown here is derived from an EMBL/GenBank/DDBJ whole genome shotgun (WGS) entry which is preliminary data.</text>
</comment>
<dbReference type="AlphaFoldDB" id="A0A9W8G204"/>
<dbReference type="Proteomes" id="UP001151518">
    <property type="component" value="Unassembled WGS sequence"/>
</dbReference>
<protein>
    <submittedName>
        <fullName evidence="2">Uncharacterized protein</fullName>
    </submittedName>
</protein>
<gene>
    <name evidence="2" type="ORF">GGI25_005600</name>
</gene>
<dbReference type="OrthoDB" id="3228325at2759"/>
<evidence type="ECO:0000313" key="2">
    <source>
        <dbReference type="EMBL" id="KAJ2671114.1"/>
    </source>
</evidence>
<reference evidence="2" key="1">
    <citation type="submission" date="2022-07" db="EMBL/GenBank/DDBJ databases">
        <title>Phylogenomic reconstructions and comparative analyses of Kickxellomycotina fungi.</title>
        <authorList>
            <person name="Reynolds N.K."/>
            <person name="Stajich J.E."/>
            <person name="Barry K."/>
            <person name="Grigoriev I.V."/>
            <person name="Crous P."/>
            <person name="Smith M.E."/>
        </authorList>
    </citation>
    <scope>NUCLEOTIDE SEQUENCE</scope>
    <source>
        <strain evidence="2">NRRL 3115</strain>
    </source>
</reference>
<feature type="region of interest" description="Disordered" evidence="1">
    <location>
        <begin position="318"/>
        <end position="348"/>
    </location>
</feature>
<feature type="region of interest" description="Disordered" evidence="1">
    <location>
        <begin position="195"/>
        <end position="215"/>
    </location>
</feature>
<sequence length="348" mass="36989">MAEMTDNSLDQALFGKFKLVLERSLADLNSIDGTDVRIEQFVEALDPDNRIIQRLMTAIVKETLIPRRPSEPTSPSASLRGGVPIHGGFHNGHSPAVDVSGSWMSTSRRSIQPSTSVDLDHVRNLMEAIEIVSPHMVGADIAGYGSPIPDSRSGWSLPSQAAHSHSEQHGLAGSFGAGVPSAADPHTHAVRHRRVSAQIAHSPSVPIRPSRSSRARGHIDPVEFAEYAVAHMRPSPRFTPMGHGFPVSSSLASEPRSSLSRSLRGSQIAQLAGEPGRQAPQVHLPRQHALAEMRQASASAHGAAGSTGVYHLQQVTALANNSNRSSRSPGSATTTTSSSFIDRNGTPA</sequence>
<accession>A0A9W8G204</accession>
<name>A0A9W8G204_9FUNG</name>
<evidence type="ECO:0000313" key="3">
    <source>
        <dbReference type="Proteomes" id="UP001151518"/>
    </source>
</evidence>
<feature type="compositionally biased region" description="Low complexity" evidence="1">
    <location>
        <begin position="320"/>
        <end position="339"/>
    </location>
</feature>